<gene>
    <name evidence="5" type="ORF">GRI32_01430</name>
</gene>
<dbReference type="PANTHER" id="PTHR48081">
    <property type="entry name" value="AB HYDROLASE SUPERFAMILY PROTEIN C4A8.06C"/>
    <property type="match status" value="1"/>
</dbReference>
<dbReference type="GO" id="GO:0016787">
    <property type="term" value="F:hydrolase activity"/>
    <property type="evidence" value="ECO:0007669"/>
    <property type="project" value="UniProtKB-KW"/>
</dbReference>
<evidence type="ECO:0000256" key="3">
    <source>
        <dbReference type="SAM" id="Phobius"/>
    </source>
</evidence>
<reference evidence="5 6" key="1">
    <citation type="submission" date="2019-12" db="EMBL/GenBank/DDBJ databases">
        <title>Genomic-based taxomic classification of the family Erythrobacteraceae.</title>
        <authorList>
            <person name="Xu L."/>
        </authorList>
    </citation>
    <scope>NUCLEOTIDE SEQUENCE [LARGE SCALE GENOMIC DNA]</scope>
    <source>
        <strain evidence="5 6">JCM 16339</strain>
    </source>
</reference>
<sequence length="417" mass="44351">MAIENTLPAAPQQGTQDTQAPAAAPASVRPMFVVRTVLIVISVVAIIASALNAAGAWFPSIPYLGSRGSSAITHYTVYMVAVPLLASIVLASFGGWRRGAGKVLITAGAVSTVLSLAGAARMVAVAWQNDVTVSLLPLLDPVAIVRTPVSTIRDSVTDNNGKQLDFAIYPPAGGAGDAPVLAYIHGGGFTGGSYLTRGDDLGWFADQGFLVISLEYGLSTQDDHRWDRTLGEIGCALAWIRSNAQRWGGDGKRIAVLGESAGGNLALNAGYRRADGTLPVSCDGEAAQVAAIGAIYPVISVADFHDNPHFEYAPASRRMASFYTGGTPREYPERYASLDPVQYLTPEAPPALVLHGTNDSTVQIDAANYWFENARRVGAPARLITLPLAEHAFDKRASISNQIMRQTMRDLFRDQLR</sequence>
<evidence type="ECO:0000256" key="2">
    <source>
        <dbReference type="SAM" id="MobiDB-lite"/>
    </source>
</evidence>
<dbReference type="Proteomes" id="UP000435243">
    <property type="component" value="Unassembled WGS sequence"/>
</dbReference>
<dbReference type="RefSeq" id="WP_160589343.1">
    <property type="nucleotide sequence ID" value="NZ_BAAAFP010000002.1"/>
</dbReference>
<protein>
    <submittedName>
        <fullName evidence="5">Alpha/beta hydrolase fold domain-containing protein</fullName>
    </submittedName>
</protein>
<dbReference type="Gene3D" id="3.40.50.1820">
    <property type="entry name" value="alpha/beta hydrolase"/>
    <property type="match status" value="1"/>
</dbReference>
<keyword evidence="3" id="KW-0812">Transmembrane</keyword>
<feature type="transmembrane region" description="Helical" evidence="3">
    <location>
        <begin position="37"/>
        <end position="58"/>
    </location>
</feature>
<dbReference type="SUPFAM" id="SSF53474">
    <property type="entry name" value="alpha/beta-Hydrolases"/>
    <property type="match status" value="1"/>
</dbReference>
<feature type="transmembrane region" description="Helical" evidence="3">
    <location>
        <begin position="78"/>
        <end position="96"/>
    </location>
</feature>
<proteinExistence type="predicted"/>
<dbReference type="Pfam" id="PF20434">
    <property type="entry name" value="BD-FAE"/>
    <property type="match status" value="1"/>
</dbReference>
<keyword evidence="3" id="KW-0472">Membrane</keyword>
<dbReference type="OrthoDB" id="9806180at2"/>
<dbReference type="EMBL" id="WTYY01000001">
    <property type="protein sequence ID" value="MXO87398.1"/>
    <property type="molecule type" value="Genomic_DNA"/>
</dbReference>
<feature type="region of interest" description="Disordered" evidence="2">
    <location>
        <begin position="1"/>
        <end position="20"/>
    </location>
</feature>
<name>A0A844ZHY8_9SPHN</name>
<evidence type="ECO:0000313" key="6">
    <source>
        <dbReference type="Proteomes" id="UP000435243"/>
    </source>
</evidence>
<keyword evidence="3" id="KW-1133">Transmembrane helix</keyword>
<evidence type="ECO:0000259" key="4">
    <source>
        <dbReference type="Pfam" id="PF20434"/>
    </source>
</evidence>
<dbReference type="InterPro" id="IPR049492">
    <property type="entry name" value="BD-FAE-like_dom"/>
</dbReference>
<evidence type="ECO:0000313" key="5">
    <source>
        <dbReference type="EMBL" id="MXO87398.1"/>
    </source>
</evidence>
<keyword evidence="6" id="KW-1185">Reference proteome</keyword>
<evidence type="ECO:0000256" key="1">
    <source>
        <dbReference type="ARBA" id="ARBA00022801"/>
    </source>
</evidence>
<comment type="caution">
    <text evidence="5">The sequence shown here is derived from an EMBL/GenBank/DDBJ whole genome shotgun (WGS) entry which is preliminary data.</text>
</comment>
<dbReference type="InterPro" id="IPR050300">
    <property type="entry name" value="GDXG_lipolytic_enzyme"/>
</dbReference>
<feature type="transmembrane region" description="Helical" evidence="3">
    <location>
        <begin position="103"/>
        <end position="127"/>
    </location>
</feature>
<dbReference type="AlphaFoldDB" id="A0A844ZHY8"/>
<keyword evidence="1 5" id="KW-0378">Hydrolase</keyword>
<feature type="domain" description="BD-FAE-like" evidence="4">
    <location>
        <begin position="168"/>
        <end position="367"/>
    </location>
</feature>
<organism evidence="5 6">
    <name type="scientific">Alteraurantiacibacter aestuarii</name>
    <dbReference type="NCBI Taxonomy" id="650004"/>
    <lineage>
        <taxon>Bacteria</taxon>
        <taxon>Pseudomonadati</taxon>
        <taxon>Pseudomonadota</taxon>
        <taxon>Alphaproteobacteria</taxon>
        <taxon>Sphingomonadales</taxon>
        <taxon>Erythrobacteraceae</taxon>
        <taxon>Alteraurantiacibacter</taxon>
    </lineage>
</organism>
<feature type="compositionally biased region" description="Low complexity" evidence="2">
    <location>
        <begin position="8"/>
        <end position="20"/>
    </location>
</feature>
<accession>A0A844ZHY8</accession>
<dbReference type="InterPro" id="IPR029058">
    <property type="entry name" value="AB_hydrolase_fold"/>
</dbReference>